<dbReference type="GO" id="GO:0016491">
    <property type="term" value="F:oxidoreductase activity"/>
    <property type="evidence" value="ECO:0007669"/>
    <property type="project" value="InterPro"/>
</dbReference>
<keyword evidence="3" id="KW-0274">FAD</keyword>
<organism evidence="6 7">
    <name type="scientific">Anaerosalibacter massiliensis</name>
    <dbReference type="NCBI Taxonomy" id="1347392"/>
    <lineage>
        <taxon>Bacteria</taxon>
        <taxon>Bacillati</taxon>
        <taxon>Bacillota</taxon>
        <taxon>Tissierellia</taxon>
        <taxon>Tissierellales</taxon>
        <taxon>Sporanaerobacteraceae</taxon>
        <taxon>Anaerosalibacter</taxon>
    </lineage>
</organism>
<proteinExistence type="predicted"/>
<reference evidence="6" key="1">
    <citation type="submission" date="2022-07" db="EMBL/GenBank/DDBJ databases">
        <title>Enhanced cultured diversity of the mouse gut microbiota enables custom-made synthetic communities.</title>
        <authorList>
            <person name="Afrizal A."/>
        </authorList>
    </citation>
    <scope>NUCLEOTIDE SEQUENCE</scope>
    <source>
        <strain evidence="6">DSM 29482</strain>
    </source>
</reference>
<name>A0A9X2ML60_9FIRM</name>
<dbReference type="InterPro" id="IPR041575">
    <property type="entry name" value="Rubredoxin_C"/>
</dbReference>
<dbReference type="PANTHER" id="PTHR43429:SF3">
    <property type="entry name" value="NITRITE REDUCTASE [NAD(P)H]"/>
    <property type="match status" value="1"/>
</dbReference>
<evidence type="ECO:0000313" key="7">
    <source>
        <dbReference type="Proteomes" id="UP001142078"/>
    </source>
</evidence>
<evidence type="ECO:0000256" key="1">
    <source>
        <dbReference type="ARBA" id="ARBA00001974"/>
    </source>
</evidence>
<dbReference type="PRINTS" id="PR00368">
    <property type="entry name" value="FADPNR"/>
</dbReference>
<dbReference type="AlphaFoldDB" id="A0A9X2ML60"/>
<sequence>MDIKKVDYLIIGNGIAGLAAAEEIRKNDDRGTITIVSNEPYCTYYRVKLTECLCKEVEDEDILVKKEEWYKEKNIEVILNKIVEEIDVNNNIIKIDDGRKVQYGKLLLATGSRPFIPPVAGKYKRGVFALRTFNDLRYIQNYFSNCKKITIIGGGLLGLEAAWSIKQLGKEVDIIEHSTYLLGRQLDEEISRKLEQKLRNTGFNLYLDSAAEEILGEDVATGIKLNEDRKISTDAILFSSGIRSNLDLVRDTNIEFNRGILVDKYLKTNIDNIYAAGDVAEVEGVVLGLWTAGNEQGKIVGGNMTGNMKEYISPTPFTTLRIGDISLFSAGNVKEFDKVYEHKDGENIHHKVFVTNGKVTGVILFGELSKMIKAKKAVMEGMDIEKYLEK</sequence>
<evidence type="ECO:0000313" key="6">
    <source>
        <dbReference type="EMBL" id="MCR2045533.1"/>
    </source>
</evidence>
<dbReference type="Pfam" id="PF07992">
    <property type="entry name" value="Pyr_redox_2"/>
    <property type="match status" value="1"/>
</dbReference>
<dbReference type="PRINTS" id="PR00411">
    <property type="entry name" value="PNDRDTASEI"/>
</dbReference>
<dbReference type="SUPFAM" id="SSF51905">
    <property type="entry name" value="FAD/NAD(P)-binding domain"/>
    <property type="match status" value="2"/>
</dbReference>
<dbReference type="InterPro" id="IPR050260">
    <property type="entry name" value="FAD-bd_OxRdtase"/>
</dbReference>
<feature type="domain" description="NADH-rubredoxin oxidoreductase C-terminal" evidence="5">
    <location>
        <begin position="316"/>
        <end position="380"/>
    </location>
</feature>
<dbReference type="RefSeq" id="WP_042681059.1">
    <property type="nucleotide sequence ID" value="NZ_CABKTM010000029.1"/>
</dbReference>
<feature type="domain" description="FAD/NAD(P)-binding" evidence="4">
    <location>
        <begin position="7"/>
        <end position="297"/>
    </location>
</feature>
<gene>
    <name evidence="6" type="ORF">NSA23_15635</name>
</gene>
<accession>A0A9X2ML60</accession>
<dbReference type="InterPro" id="IPR023753">
    <property type="entry name" value="FAD/NAD-binding_dom"/>
</dbReference>
<dbReference type="Gene3D" id="3.30.390.30">
    <property type="match status" value="1"/>
</dbReference>
<protein>
    <submittedName>
        <fullName evidence="6">FAD-dependent oxidoreductase</fullName>
    </submittedName>
</protein>
<keyword evidence="7" id="KW-1185">Reference proteome</keyword>
<comment type="caution">
    <text evidence="6">The sequence shown here is derived from an EMBL/GenBank/DDBJ whole genome shotgun (WGS) entry which is preliminary data.</text>
</comment>
<evidence type="ECO:0000259" key="5">
    <source>
        <dbReference type="Pfam" id="PF18267"/>
    </source>
</evidence>
<dbReference type="PANTHER" id="PTHR43429">
    <property type="entry name" value="PYRIDINE NUCLEOTIDE-DISULFIDE OXIDOREDUCTASE DOMAIN-CONTAINING"/>
    <property type="match status" value="1"/>
</dbReference>
<evidence type="ECO:0000259" key="4">
    <source>
        <dbReference type="Pfam" id="PF07992"/>
    </source>
</evidence>
<comment type="cofactor">
    <cofactor evidence="1">
        <name>FAD</name>
        <dbReference type="ChEBI" id="CHEBI:57692"/>
    </cofactor>
</comment>
<dbReference type="InterPro" id="IPR036188">
    <property type="entry name" value="FAD/NAD-bd_sf"/>
</dbReference>
<evidence type="ECO:0000256" key="3">
    <source>
        <dbReference type="ARBA" id="ARBA00022827"/>
    </source>
</evidence>
<keyword evidence="2" id="KW-0285">Flavoprotein</keyword>
<dbReference type="EMBL" id="JANJZL010000020">
    <property type="protein sequence ID" value="MCR2045533.1"/>
    <property type="molecule type" value="Genomic_DNA"/>
</dbReference>
<dbReference type="Pfam" id="PF18267">
    <property type="entry name" value="Rubredoxin_C"/>
    <property type="match status" value="1"/>
</dbReference>
<dbReference type="Proteomes" id="UP001142078">
    <property type="component" value="Unassembled WGS sequence"/>
</dbReference>
<dbReference type="Gene3D" id="3.50.50.60">
    <property type="entry name" value="FAD/NAD(P)-binding domain"/>
    <property type="match status" value="2"/>
</dbReference>
<evidence type="ECO:0000256" key="2">
    <source>
        <dbReference type="ARBA" id="ARBA00022630"/>
    </source>
</evidence>
<dbReference type="InterPro" id="IPR016156">
    <property type="entry name" value="FAD/NAD-linked_Rdtase_dimer_sf"/>
</dbReference>